<protein>
    <submittedName>
        <fullName evidence="1">Uncharacterized protein</fullName>
    </submittedName>
</protein>
<dbReference type="EMBL" id="LAZR01005700">
    <property type="protein sequence ID" value="KKM97847.1"/>
    <property type="molecule type" value="Genomic_DNA"/>
</dbReference>
<sequence length="162" mass="18097">MSLVDALRGAEACKPALAWIEQYSTFEDAWDGCHRGDWLLWFAHILGVNPHLVVQTAIRCAQLGLKSKKLIVEVALAITWKAEEIDSSRIKRARWMVELASHRGFAGPPDMDVLQLMVEVVRQQIPWSLVKAQTEIIDGKAIINMKLGPQGLGCVVQNLTKK</sequence>
<name>A0A0F9PXE9_9ZZZZ</name>
<proteinExistence type="predicted"/>
<gene>
    <name evidence="1" type="ORF">LCGC14_1163840</name>
</gene>
<reference evidence="1" key="1">
    <citation type="journal article" date="2015" name="Nature">
        <title>Complex archaea that bridge the gap between prokaryotes and eukaryotes.</title>
        <authorList>
            <person name="Spang A."/>
            <person name="Saw J.H."/>
            <person name="Jorgensen S.L."/>
            <person name="Zaremba-Niedzwiedzka K."/>
            <person name="Martijn J."/>
            <person name="Lind A.E."/>
            <person name="van Eijk R."/>
            <person name="Schleper C."/>
            <person name="Guy L."/>
            <person name="Ettema T.J."/>
        </authorList>
    </citation>
    <scope>NUCLEOTIDE SEQUENCE</scope>
</reference>
<comment type="caution">
    <text evidence="1">The sequence shown here is derived from an EMBL/GenBank/DDBJ whole genome shotgun (WGS) entry which is preliminary data.</text>
</comment>
<organism evidence="1">
    <name type="scientific">marine sediment metagenome</name>
    <dbReference type="NCBI Taxonomy" id="412755"/>
    <lineage>
        <taxon>unclassified sequences</taxon>
        <taxon>metagenomes</taxon>
        <taxon>ecological metagenomes</taxon>
    </lineage>
</organism>
<evidence type="ECO:0000313" key="1">
    <source>
        <dbReference type="EMBL" id="KKM97847.1"/>
    </source>
</evidence>
<dbReference type="AlphaFoldDB" id="A0A0F9PXE9"/>
<accession>A0A0F9PXE9</accession>